<feature type="compositionally biased region" description="Polar residues" evidence="1">
    <location>
        <begin position="144"/>
        <end position="156"/>
    </location>
</feature>
<sequence>METPALINNILRFVPLFCLVRCSAINKKWRKSVESLPLTYDDFMEMKNAQSEPRPKQVNIHVLETAVLQYPADYHHIHSNSGTCQFVFSCQTGSGSIDSYGASNDFSGRTHSHQHHAHHPGHDHDLQCDYRSSDIISNLYFKTDSPSAESTGVSGTPSVRSLSPLRVSSTSRLRHKQQAASNTESQLPEGDSNANILISQLSTSSPQATDSGRTPSPKLRYVPCPYRPISDRSLDQENSPPPSRMNTETDSFGERSHLSKSEDMEQQSNRHHFDDQSKQTSSLTSKKRHSGTSSNWGMSIQTYYDQRAATNAMILAARQYMESREAEECKIVQRTDTTRIIWNDSTKQKLIWSITSTYMDNENPGDLVERDYYPSWWEQKEQQL</sequence>
<evidence type="ECO:0000313" key="3">
    <source>
        <dbReference type="EMBL" id="KAG0022109.1"/>
    </source>
</evidence>
<evidence type="ECO:0000313" key="4">
    <source>
        <dbReference type="Proteomes" id="UP000703661"/>
    </source>
</evidence>
<comment type="caution">
    <text evidence="3">The sequence shown here is derived from an EMBL/GenBank/DDBJ whole genome shotgun (WGS) entry which is preliminary data.</text>
</comment>
<feature type="compositionally biased region" description="Basic residues" evidence="1">
    <location>
        <begin position="110"/>
        <end position="119"/>
    </location>
</feature>
<gene>
    <name evidence="3" type="ORF">BGZ80_001038</name>
</gene>
<protein>
    <recommendedName>
        <fullName evidence="2">F-box domain-containing protein</fullName>
    </recommendedName>
</protein>
<dbReference type="EMBL" id="JAAAID010000123">
    <property type="protein sequence ID" value="KAG0022109.1"/>
    <property type="molecule type" value="Genomic_DNA"/>
</dbReference>
<feature type="region of interest" description="Disordered" evidence="1">
    <location>
        <begin position="144"/>
        <end position="297"/>
    </location>
</feature>
<feature type="domain" description="F-box" evidence="2">
    <location>
        <begin position="6"/>
        <end position="38"/>
    </location>
</feature>
<keyword evidence="4" id="KW-1185">Reference proteome</keyword>
<reference evidence="3" key="1">
    <citation type="journal article" date="2020" name="Fungal Divers.">
        <title>Resolving the Mortierellaceae phylogeny through synthesis of multi-gene phylogenetics and phylogenomics.</title>
        <authorList>
            <person name="Vandepol N."/>
            <person name="Liber J."/>
            <person name="Desiro A."/>
            <person name="Na H."/>
            <person name="Kennedy M."/>
            <person name="Barry K."/>
            <person name="Grigoriev I.V."/>
            <person name="Miller A.N."/>
            <person name="O'Donnell K."/>
            <person name="Stajich J.E."/>
            <person name="Bonito G."/>
        </authorList>
    </citation>
    <scope>NUCLEOTIDE SEQUENCE</scope>
    <source>
        <strain evidence="3">NRRL 2769</strain>
    </source>
</reference>
<dbReference type="AlphaFoldDB" id="A0A9P6T3B6"/>
<organism evidence="3 4">
    <name type="scientific">Entomortierella chlamydospora</name>
    <dbReference type="NCBI Taxonomy" id="101097"/>
    <lineage>
        <taxon>Eukaryota</taxon>
        <taxon>Fungi</taxon>
        <taxon>Fungi incertae sedis</taxon>
        <taxon>Mucoromycota</taxon>
        <taxon>Mortierellomycotina</taxon>
        <taxon>Mortierellomycetes</taxon>
        <taxon>Mortierellales</taxon>
        <taxon>Mortierellaceae</taxon>
        <taxon>Entomortierella</taxon>
    </lineage>
</organism>
<dbReference type="Pfam" id="PF00646">
    <property type="entry name" value="F-box"/>
    <property type="match status" value="1"/>
</dbReference>
<feature type="region of interest" description="Disordered" evidence="1">
    <location>
        <begin position="105"/>
        <end position="128"/>
    </location>
</feature>
<evidence type="ECO:0000256" key="1">
    <source>
        <dbReference type="SAM" id="MobiDB-lite"/>
    </source>
</evidence>
<dbReference type="InterPro" id="IPR001810">
    <property type="entry name" value="F-box_dom"/>
</dbReference>
<evidence type="ECO:0000259" key="2">
    <source>
        <dbReference type="Pfam" id="PF00646"/>
    </source>
</evidence>
<accession>A0A9P6T3B6</accession>
<dbReference type="Proteomes" id="UP000703661">
    <property type="component" value="Unassembled WGS sequence"/>
</dbReference>
<name>A0A9P6T3B6_9FUNG</name>
<feature type="compositionally biased region" description="Low complexity" evidence="1">
    <location>
        <begin position="157"/>
        <end position="171"/>
    </location>
</feature>
<feature type="compositionally biased region" description="Polar residues" evidence="1">
    <location>
        <begin position="178"/>
        <end position="214"/>
    </location>
</feature>
<proteinExistence type="predicted"/>
<feature type="compositionally biased region" description="Basic and acidic residues" evidence="1">
    <location>
        <begin position="252"/>
        <end position="263"/>
    </location>
</feature>